<accession>A0A6A6PVJ5</accession>
<dbReference type="Proteomes" id="UP000799767">
    <property type="component" value="Unassembled WGS sequence"/>
</dbReference>
<dbReference type="AlphaFoldDB" id="A0A6A6PVJ5"/>
<protein>
    <recommendedName>
        <fullName evidence="3">F-box domain-containing protein</fullName>
    </recommendedName>
</protein>
<proteinExistence type="predicted"/>
<keyword evidence="2" id="KW-1185">Reference proteome</keyword>
<sequence>MDIENLSDVQRVFAVSELLEHILLNLPSQLLSILDNEDPRSVRVYNNARILSHLLRLTEVNRQWHQCIHGSKRLQRALFLQADSKPGRPSVTSSPAFSRRRKLIAPTLSLTIPWFPQLNPIIQSTFPSYHFRFWRSTLPLVLEAQPGGHMYSFEEPKGQGLDCFALMIFRCDVPAIKLRAITGQGRSISKMQLSKPPCVALQCSIWDERDETRDYVGLTKSLAPSVIRSDEGVTLGMVHEAASKCFDEYRDVSCIKFTTSTPLGGWFELASNITN</sequence>
<reference evidence="1" key="1">
    <citation type="journal article" date="2020" name="Stud. Mycol.">
        <title>101 Dothideomycetes genomes: a test case for predicting lifestyles and emergence of pathogens.</title>
        <authorList>
            <person name="Haridas S."/>
            <person name="Albert R."/>
            <person name="Binder M."/>
            <person name="Bloem J."/>
            <person name="Labutti K."/>
            <person name="Salamov A."/>
            <person name="Andreopoulos B."/>
            <person name="Baker S."/>
            <person name="Barry K."/>
            <person name="Bills G."/>
            <person name="Bluhm B."/>
            <person name="Cannon C."/>
            <person name="Castanera R."/>
            <person name="Culley D."/>
            <person name="Daum C."/>
            <person name="Ezra D."/>
            <person name="Gonzalez J."/>
            <person name="Henrissat B."/>
            <person name="Kuo A."/>
            <person name="Liang C."/>
            <person name="Lipzen A."/>
            <person name="Lutzoni F."/>
            <person name="Magnuson J."/>
            <person name="Mondo S."/>
            <person name="Nolan M."/>
            <person name="Ohm R."/>
            <person name="Pangilinan J."/>
            <person name="Park H.-J."/>
            <person name="Ramirez L."/>
            <person name="Alfaro M."/>
            <person name="Sun H."/>
            <person name="Tritt A."/>
            <person name="Yoshinaga Y."/>
            <person name="Zwiers L.-H."/>
            <person name="Turgeon B."/>
            <person name="Goodwin S."/>
            <person name="Spatafora J."/>
            <person name="Crous P."/>
            <person name="Grigoriev I."/>
        </authorList>
    </citation>
    <scope>NUCLEOTIDE SEQUENCE</scope>
    <source>
        <strain evidence="1">CBS 113389</strain>
    </source>
</reference>
<evidence type="ECO:0008006" key="3">
    <source>
        <dbReference type="Google" id="ProtNLM"/>
    </source>
</evidence>
<dbReference type="GeneID" id="54474253"/>
<dbReference type="OrthoDB" id="3885851at2759"/>
<dbReference type="EMBL" id="MU001634">
    <property type="protein sequence ID" value="KAF2484178.1"/>
    <property type="molecule type" value="Genomic_DNA"/>
</dbReference>
<name>A0A6A6PVJ5_9PEZI</name>
<dbReference type="RefSeq" id="XP_033590748.1">
    <property type="nucleotide sequence ID" value="XM_033733251.1"/>
</dbReference>
<organism evidence="1 2">
    <name type="scientific">Neohortaea acidophila</name>
    <dbReference type="NCBI Taxonomy" id="245834"/>
    <lineage>
        <taxon>Eukaryota</taxon>
        <taxon>Fungi</taxon>
        <taxon>Dikarya</taxon>
        <taxon>Ascomycota</taxon>
        <taxon>Pezizomycotina</taxon>
        <taxon>Dothideomycetes</taxon>
        <taxon>Dothideomycetidae</taxon>
        <taxon>Mycosphaerellales</taxon>
        <taxon>Teratosphaeriaceae</taxon>
        <taxon>Neohortaea</taxon>
    </lineage>
</organism>
<evidence type="ECO:0000313" key="1">
    <source>
        <dbReference type="EMBL" id="KAF2484178.1"/>
    </source>
</evidence>
<evidence type="ECO:0000313" key="2">
    <source>
        <dbReference type="Proteomes" id="UP000799767"/>
    </source>
</evidence>
<gene>
    <name evidence="1" type="ORF">BDY17DRAFT_295146</name>
</gene>